<organism evidence="10 11">
    <name type="scientific">Candidatus Hodgkinia cicadicola</name>
    <dbReference type="NCBI Taxonomy" id="573658"/>
    <lineage>
        <taxon>Bacteria</taxon>
        <taxon>Pseudomonadati</taxon>
        <taxon>Pseudomonadota</taxon>
        <taxon>Alphaproteobacteria</taxon>
        <taxon>Hyphomicrobiales</taxon>
        <taxon>Candidatus Hodgkinia</taxon>
    </lineage>
</organism>
<evidence type="ECO:0000313" key="10">
    <source>
        <dbReference type="EMBL" id="PIM96607.1"/>
    </source>
</evidence>
<comment type="subcellular location">
    <subcellularLocation>
        <location evidence="1">Cell membrane</location>
        <topology evidence="1">Multi-pass membrane protein</topology>
    </subcellularLocation>
</comment>
<dbReference type="EMBL" id="NXGS01000003">
    <property type="protein sequence ID" value="PIM96607.1"/>
    <property type="molecule type" value="Genomic_DNA"/>
</dbReference>
<dbReference type="InterPro" id="IPR004485">
    <property type="entry name" value="Cobalamin_biosynth_CobD/CbiB"/>
</dbReference>
<protein>
    <submittedName>
        <fullName evidence="10">Cobalamin biosynthesis protein</fullName>
    </submittedName>
</protein>
<evidence type="ECO:0000256" key="2">
    <source>
        <dbReference type="ARBA" id="ARBA00004953"/>
    </source>
</evidence>
<keyword evidence="6 9" id="KW-0812">Transmembrane</keyword>
<comment type="caution">
    <text evidence="10">The sequence shown here is derived from an EMBL/GenBank/DDBJ whole genome shotgun (WGS) entry which is preliminary data.</text>
</comment>
<keyword evidence="11" id="KW-1185">Reference proteome</keyword>
<dbReference type="Pfam" id="PF03186">
    <property type="entry name" value="CobD_Cbib"/>
    <property type="match status" value="1"/>
</dbReference>
<feature type="transmembrane region" description="Helical" evidence="9">
    <location>
        <begin position="280"/>
        <end position="301"/>
    </location>
</feature>
<feature type="transmembrane region" description="Helical" evidence="9">
    <location>
        <begin position="154"/>
        <end position="172"/>
    </location>
</feature>
<dbReference type="PANTHER" id="PTHR34308:SF1">
    <property type="entry name" value="COBALAMIN BIOSYNTHESIS PROTEIN CBIB"/>
    <property type="match status" value="1"/>
</dbReference>
<evidence type="ECO:0000256" key="8">
    <source>
        <dbReference type="ARBA" id="ARBA00023136"/>
    </source>
</evidence>
<gene>
    <name evidence="10" type="primary">cobD</name>
    <name evidence="10" type="ORF">alecur_10</name>
</gene>
<dbReference type="PANTHER" id="PTHR34308">
    <property type="entry name" value="COBALAMIN BIOSYNTHESIS PROTEIN CBIB"/>
    <property type="match status" value="1"/>
</dbReference>
<name>A0ABX4MHS5_9HYPH</name>
<accession>A0ABX4MHS5</accession>
<keyword evidence="8 9" id="KW-0472">Membrane</keyword>
<evidence type="ECO:0000256" key="4">
    <source>
        <dbReference type="ARBA" id="ARBA00022475"/>
    </source>
</evidence>
<keyword evidence="7 9" id="KW-1133">Transmembrane helix</keyword>
<proteinExistence type="inferred from homology"/>
<evidence type="ECO:0000256" key="1">
    <source>
        <dbReference type="ARBA" id="ARBA00004651"/>
    </source>
</evidence>
<comment type="similarity">
    <text evidence="3">Belongs to the CobD/CbiB family.</text>
</comment>
<evidence type="ECO:0000256" key="5">
    <source>
        <dbReference type="ARBA" id="ARBA00022573"/>
    </source>
</evidence>
<keyword evidence="4" id="KW-1003">Cell membrane</keyword>
<reference evidence="10" key="1">
    <citation type="submission" date="2017-09" db="EMBL/GenBank/DDBJ databases">
        <authorList>
            <person name="Campbell M.A."/>
            <person name="Lukasik P."/>
            <person name="Simon C."/>
            <person name="McCutcheon J.P."/>
        </authorList>
    </citation>
    <scope>NUCLEOTIDE SEQUENCE [LARGE SCALE GENOMIC DNA]</scope>
    <source>
        <strain evidence="10">ALECUR</strain>
    </source>
</reference>
<evidence type="ECO:0000313" key="11">
    <source>
        <dbReference type="Proteomes" id="UP000229529"/>
    </source>
</evidence>
<evidence type="ECO:0000256" key="7">
    <source>
        <dbReference type="ARBA" id="ARBA00022989"/>
    </source>
</evidence>
<dbReference type="Proteomes" id="UP000229529">
    <property type="component" value="Unassembled WGS sequence"/>
</dbReference>
<evidence type="ECO:0000256" key="6">
    <source>
        <dbReference type="ARBA" id="ARBA00022692"/>
    </source>
</evidence>
<sequence length="310" mass="35998">MSYSITNIILLAMVFEWYNIGRYSWQVINNPITRISQIIHWILKDRLVPTKWYSNWVALIIYIIGWYLGFSLHNWFNCSQLGWILELILVTTLLAYKNMFYHVTNTLDYLYSTDLELCRYKLSLVVSKRVKKLDEHGICNSLLLALVENFNDGILLPLFYYLVAGLSGLMLYKTTDLIDSIFGNFKSSNRTFSLKVCKIDSIMSTFPCFALILLLNLIKIIKTNNINSLLNFQKWSIHFLILKLMPWFNIKIKTGGKYGGLYIIGKQLNNSNHLPNGLDIVRLKIMLCMFTTILIVFITVIKGIMSQISK</sequence>
<feature type="transmembrane region" description="Helical" evidence="9">
    <location>
        <begin position="52"/>
        <end position="69"/>
    </location>
</feature>
<comment type="pathway">
    <text evidence="2">Cofactor biosynthesis; adenosylcobalamin biosynthesis.</text>
</comment>
<evidence type="ECO:0000256" key="9">
    <source>
        <dbReference type="SAM" id="Phobius"/>
    </source>
</evidence>
<feature type="transmembrane region" description="Helical" evidence="9">
    <location>
        <begin position="202"/>
        <end position="221"/>
    </location>
</feature>
<evidence type="ECO:0000256" key="3">
    <source>
        <dbReference type="ARBA" id="ARBA00006263"/>
    </source>
</evidence>
<feature type="transmembrane region" description="Helical" evidence="9">
    <location>
        <begin position="81"/>
        <end position="101"/>
    </location>
</feature>
<keyword evidence="5" id="KW-0169">Cobalamin biosynthesis</keyword>